<sequence length="79" mass="8622">MSPAGDQVRIQSAEHSQLQLLLNTGTSTPRQELQSLRSHSSFQQPPEEEQGEVTEPSGARRGAALLCPQSLKCASHKLR</sequence>
<dbReference type="AlphaFoldDB" id="A0A1V4KCW5"/>
<proteinExistence type="predicted"/>
<feature type="compositionally biased region" description="Polar residues" evidence="1">
    <location>
        <begin position="22"/>
        <end position="44"/>
    </location>
</feature>
<reference evidence="2 3" key="1">
    <citation type="submission" date="2016-02" db="EMBL/GenBank/DDBJ databases">
        <title>Band-tailed pigeon sequencing and assembly.</title>
        <authorList>
            <person name="Soares A.E."/>
            <person name="Novak B.J."/>
            <person name="Rice E.S."/>
            <person name="O'Connell B."/>
            <person name="Chang D."/>
            <person name="Weber S."/>
            <person name="Shapiro B."/>
        </authorList>
    </citation>
    <scope>NUCLEOTIDE SEQUENCE [LARGE SCALE GENOMIC DNA]</scope>
    <source>
        <strain evidence="2">BTP2013</strain>
        <tissue evidence="2">Blood</tissue>
    </source>
</reference>
<keyword evidence="3" id="KW-1185">Reference proteome</keyword>
<evidence type="ECO:0000256" key="1">
    <source>
        <dbReference type="SAM" id="MobiDB-lite"/>
    </source>
</evidence>
<evidence type="ECO:0000313" key="2">
    <source>
        <dbReference type="EMBL" id="OPJ82254.1"/>
    </source>
</evidence>
<name>A0A1V4KCW5_PATFA</name>
<gene>
    <name evidence="2" type="ORF">AV530_010245</name>
</gene>
<dbReference type="EMBL" id="LSYS01003733">
    <property type="protein sequence ID" value="OPJ82254.1"/>
    <property type="molecule type" value="Genomic_DNA"/>
</dbReference>
<protein>
    <submittedName>
        <fullName evidence="2">Uncharacterized protein</fullName>
    </submittedName>
</protein>
<organism evidence="2 3">
    <name type="scientific">Patagioenas fasciata monilis</name>
    <dbReference type="NCBI Taxonomy" id="372326"/>
    <lineage>
        <taxon>Eukaryota</taxon>
        <taxon>Metazoa</taxon>
        <taxon>Chordata</taxon>
        <taxon>Craniata</taxon>
        <taxon>Vertebrata</taxon>
        <taxon>Euteleostomi</taxon>
        <taxon>Archelosauria</taxon>
        <taxon>Archosauria</taxon>
        <taxon>Dinosauria</taxon>
        <taxon>Saurischia</taxon>
        <taxon>Theropoda</taxon>
        <taxon>Coelurosauria</taxon>
        <taxon>Aves</taxon>
        <taxon>Neognathae</taxon>
        <taxon>Neoaves</taxon>
        <taxon>Columbimorphae</taxon>
        <taxon>Columbiformes</taxon>
        <taxon>Columbidae</taxon>
        <taxon>Patagioenas</taxon>
    </lineage>
</organism>
<evidence type="ECO:0000313" key="3">
    <source>
        <dbReference type="Proteomes" id="UP000190648"/>
    </source>
</evidence>
<feature type="region of interest" description="Disordered" evidence="1">
    <location>
        <begin position="22"/>
        <end position="60"/>
    </location>
</feature>
<dbReference type="Proteomes" id="UP000190648">
    <property type="component" value="Unassembled WGS sequence"/>
</dbReference>
<comment type="caution">
    <text evidence="2">The sequence shown here is derived from an EMBL/GenBank/DDBJ whole genome shotgun (WGS) entry which is preliminary data.</text>
</comment>
<accession>A0A1V4KCW5</accession>